<feature type="transmembrane region" description="Helical" evidence="9">
    <location>
        <begin position="243"/>
        <end position="264"/>
    </location>
</feature>
<gene>
    <name evidence="10" type="ORF">SAMN02745782_01503</name>
</gene>
<evidence type="ECO:0000313" key="11">
    <source>
        <dbReference type="Proteomes" id="UP000190834"/>
    </source>
</evidence>
<name>A0A1T4NX48_VIBCI</name>
<dbReference type="InterPro" id="IPR048279">
    <property type="entry name" value="MdtK-like"/>
</dbReference>
<evidence type="ECO:0000256" key="6">
    <source>
        <dbReference type="ARBA" id="ARBA00022989"/>
    </source>
</evidence>
<keyword evidence="5 9" id="KW-0812">Transmembrane</keyword>
<comment type="subcellular location">
    <subcellularLocation>
        <location evidence="1">Cell inner membrane</location>
        <topology evidence="1">Multi-pass membrane protein</topology>
    </subcellularLocation>
</comment>
<dbReference type="GO" id="GO:0015297">
    <property type="term" value="F:antiporter activity"/>
    <property type="evidence" value="ECO:0007669"/>
    <property type="project" value="InterPro"/>
</dbReference>
<dbReference type="InterPro" id="IPR002528">
    <property type="entry name" value="MATE_fam"/>
</dbReference>
<dbReference type="PANTHER" id="PTHR42925">
    <property type="entry name" value="MULTIDRUG AND TOXIN EFFLUX PROTEIN MATE FAMILY"/>
    <property type="match status" value="1"/>
</dbReference>
<feature type="transmembrane region" description="Helical" evidence="9">
    <location>
        <begin position="394"/>
        <end position="414"/>
    </location>
</feature>
<evidence type="ECO:0000256" key="3">
    <source>
        <dbReference type="ARBA" id="ARBA00022448"/>
    </source>
</evidence>
<feature type="transmembrane region" description="Helical" evidence="9">
    <location>
        <begin position="363"/>
        <end position="382"/>
    </location>
</feature>
<dbReference type="Proteomes" id="UP000190834">
    <property type="component" value="Unassembled WGS sequence"/>
</dbReference>
<dbReference type="AlphaFoldDB" id="A0A1T4NX48"/>
<keyword evidence="4" id="KW-1003">Cell membrane</keyword>
<keyword evidence="3" id="KW-0813">Transport</keyword>
<dbReference type="GO" id="GO:0005886">
    <property type="term" value="C:plasma membrane"/>
    <property type="evidence" value="ECO:0007669"/>
    <property type="project" value="UniProtKB-SubCell"/>
</dbReference>
<evidence type="ECO:0000256" key="9">
    <source>
        <dbReference type="SAM" id="Phobius"/>
    </source>
</evidence>
<accession>A0A1T4NX48</accession>
<dbReference type="STRING" id="1123491.SAMN02745782_01503"/>
<feature type="transmembrane region" description="Helical" evidence="9">
    <location>
        <begin position="55"/>
        <end position="76"/>
    </location>
</feature>
<feature type="transmembrane region" description="Helical" evidence="9">
    <location>
        <begin position="161"/>
        <end position="181"/>
    </location>
</feature>
<keyword evidence="11" id="KW-1185">Reference proteome</keyword>
<dbReference type="Pfam" id="PF01554">
    <property type="entry name" value="MatE"/>
    <property type="match status" value="2"/>
</dbReference>
<evidence type="ECO:0000256" key="7">
    <source>
        <dbReference type="ARBA" id="ARBA00023136"/>
    </source>
</evidence>
<proteinExistence type="predicted"/>
<feature type="transmembrane region" description="Helical" evidence="9">
    <location>
        <begin position="21"/>
        <end position="43"/>
    </location>
</feature>
<keyword evidence="6 9" id="KW-1133">Transmembrane helix</keyword>
<evidence type="ECO:0000256" key="5">
    <source>
        <dbReference type="ARBA" id="ARBA00022692"/>
    </source>
</evidence>
<evidence type="ECO:0000313" key="10">
    <source>
        <dbReference type="EMBL" id="SJZ83791.1"/>
    </source>
</evidence>
<reference evidence="11" key="1">
    <citation type="submission" date="2017-02" db="EMBL/GenBank/DDBJ databases">
        <authorList>
            <person name="Varghese N."/>
            <person name="Submissions S."/>
        </authorList>
    </citation>
    <scope>NUCLEOTIDE SEQUENCE [LARGE SCALE GENOMIC DNA]</scope>
    <source>
        <strain evidence="11">DSM 19608</strain>
    </source>
</reference>
<dbReference type="OrthoDB" id="9780160at2"/>
<dbReference type="NCBIfam" id="TIGR00797">
    <property type="entry name" value="matE"/>
    <property type="match status" value="1"/>
</dbReference>
<dbReference type="InterPro" id="IPR047135">
    <property type="entry name" value="YsiQ"/>
</dbReference>
<sequence length="464" mass="50754">MRITPSTSYILTHTLKIGVPVAIQSALVAILSLADVLMVSSFGKEATAAVGLASKWHFVAIMIMAGLATASGILVAQFWGKSDTIACKVITLHAAKVGVAILLPISIAFVWLAPWILQIQTSDLVVIALGSEYLLYASPVLILTHLVIITESTMRSTGDSLTPLAIAALTIVGNIALNYLLITGQWGLSPMGVAGAALATTIARLLQMLTYVFFFSYKQHWLTTTSLPLKKPLCHLSQTYNQLALPAVASALLWAIGTMIYQVIFGHMGTLELAVYSTLGPFESLCYALFFGLSVACSVIIGQNLGRREFATAMETSQLFTKMFTLLGLVTTLLLLLVQPWLLRGLNLDSELFLPLSQPAMTILSIAISLKMLNMVIINGILRAGGENTFCLKMDFIAMWLFGLPLTAIAAFAMHYSFEQVYMMMLVEEIIKLTLCWRRYRTRLWLRDLTTPHNLADNHSEPAC</sequence>
<dbReference type="GO" id="GO:0042910">
    <property type="term" value="F:xenobiotic transmembrane transporter activity"/>
    <property type="evidence" value="ECO:0007669"/>
    <property type="project" value="InterPro"/>
</dbReference>
<evidence type="ECO:0000256" key="4">
    <source>
        <dbReference type="ARBA" id="ARBA00022475"/>
    </source>
</evidence>
<dbReference type="EMBL" id="FUXB01000006">
    <property type="protein sequence ID" value="SJZ83791.1"/>
    <property type="molecule type" value="Genomic_DNA"/>
</dbReference>
<feature type="transmembrane region" description="Helical" evidence="9">
    <location>
        <begin position="284"/>
        <end position="302"/>
    </location>
</feature>
<keyword evidence="7 9" id="KW-0472">Membrane</keyword>
<evidence type="ECO:0000256" key="8">
    <source>
        <dbReference type="ARBA" id="ARBA00030855"/>
    </source>
</evidence>
<dbReference type="PANTHER" id="PTHR42925:SF2">
    <property type="entry name" value="NA+ DRIVEN MULTIDRUG EFFLUX PUMP"/>
    <property type="match status" value="1"/>
</dbReference>
<feature type="transmembrane region" description="Helical" evidence="9">
    <location>
        <begin position="124"/>
        <end position="149"/>
    </location>
</feature>
<organism evidence="10 11">
    <name type="scientific">Vibrio cincinnatiensis DSM 19608</name>
    <dbReference type="NCBI Taxonomy" id="1123491"/>
    <lineage>
        <taxon>Bacteria</taxon>
        <taxon>Pseudomonadati</taxon>
        <taxon>Pseudomonadota</taxon>
        <taxon>Gammaproteobacteria</taxon>
        <taxon>Vibrionales</taxon>
        <taxon>Vibrionaceae</taxon>
        <taxon>Vibrio</taxon>
    </lineage>
</organism>
<protein>
    <recommendedName>
        <fullName evidence="2">Multidrug resistance protein NorM</fullName>
    </recommendedName>
    <alternativeName>
        <fullName evidence="8">Na(+)/drug antiporter</fullName>
    </alternativeName>
</protein>
<feature type="transmembrane region" description="Helical" evidence="9">
    <location>
        <begin position="97"/>
        <end position="118"/>
    </location>
</feature>
<dbReference type="PIRSF" id="PIRSF006603">
    <property type="entry name" value="DinF"/>
    <property type="match status" value="1"/>
</dbReference>
<evidence type="ECO:0000256" key="2">
    <source>
        <dbReference type="ARBA" id="ARBA00013489"/>
    </source>
</evidence>
<feature type="transmembrane region" description="Helical" evidence="9">
    <location>
        <begin position="323"/>
        <end position="343"/>
    </location>
</feature>
<evidence type="ECO:0000256" key="1">
    <source>
        <dbReference type="ARBA" id="ARBA00004429"/>
    </source>
</evidence>
<feature type="transmembrane region" description="Helical" evidence="9">
    <location>
        <begin position="193"/>
        <end position="214"/>
    </location>
</feature>